<evidence type="ECO:0000256" key="3">
    <source>
        <dbReference type="ARBA" id="ARBA00022679"/>
    </source>
</evidence>
<evidence type="ECO:0000313" key="12">
    <source>
        <dbReference type="Proteomes" id="UP000000238"/>
    </source>
</evidence>
<dbReference type="KEGG" id="hch:HCH_01756"/>
<dbReference type="AlphaFoldDB" id="Q2SL73"/>
<dbReference type="InterPro" id="IPR052351">
    <property type="entry name" value="Ornithine_N-alpha-AT"/>
</dbReference>
<evidence type="ECO:0000256" key="2">
    <source>
        <dbReference type="ARBA" id="ARBA00022516"/>
    </source>
</evidence>
<sequence length="257" mass="28450">MHTSGQRVVLAKAESKKAELFVRVAQRSEEVIMAQQLRYRIFTEEFGANLHSPVPGLDCDSFDPFCDHLLVKDNISGQVVATTRLLADDKARLAGSFYSESEFDLSAIYQLPGRKLEIGRTCVHPAFRNGATLALLWSGIAKYVIDNEFDYLLGCGSISVIEGTAEAWSITRQLQERCLTAENARVIPKRTLPQPVGPAPSKAAVPPLIRAYMRLGAQIGGDPCWDPDFQCADLFILLHIDALAARYAKHFMKEPQA</sequence>
<dbReference type="Gene3D" id="3.40.630.30">
    <property type="match status" value="1"/>
</dbReference>
<dbReference type="SUPFAM" id="SSF55729">
    <property type="entry name" value="Acyl-CoA N-acyltransferases (Nat)"/>
    <property type="match status" value="1"/>
</dbReference>
<protein>
    <recommendedName>
        <fullName evidence="8">L-ornithine N(alpha)-acyltransferase</fullName>
        <ecNumber evidence="7">2.3.2.30</ecNumber>
    </recommendedName>
</protein>
<name>Q2SL73_HAHCH</name>
<evidence type="ECO:0000256" key="1">
    <source>
        <dbReference type="ARBA" id="ARBA00005189"/>
    </source>
</evidence>
<evidence type="ECO:0000313" key="11">
    <source>
        <dbReference type="EMBL" id="ABC28601.1"/>
    </source>
</evidence>
<dbReference type="HOGENOM" id="CLU_058962_0_0_6"/>
<evidence type="ECO:0000256" key="7">
    <source>
        <dbReference type="ARBA" id="ARBA00039058"/>
    </source>
</evidence>
<gene>
    <name evidence="11" type="ordered locus">HCH_01756</name>
</gene>
<evidence type="ECO:0000256" key="10">
    <source>
        <dbReference type="ARBA" id="ARBA00047785"/>
    </source>
</evidence>
<dbReference type="Proteomes" id="UP000000238">
    <property type="component" value="Chromosome"/>
</dbReference>
<dbReference type="PANTHER" id="PTHR37323">
    <property type="entry name" value="GCN5-RELATED N-ACETYLTRANSFERASE"/>
    <property type="match status" value="1"/>
</dbReference>
<dbReference type="RefSeq" id="WP_011395673.1">
    <property type="nucleotide sequence ID" value="NC_007645.1"/>
</dbReference>
<dbReference type="eggNOG" id="COG3176">
    <property type="taxonomic scope" value="Bacteria"/>
</dbReference>
<evidence type="ECO:0000256" key="4">
    <source>
        <dbReference type="ARBA" id="ARBA00023098"/>
    </source>
</evidence>
<accession>Q2SL73</accession>
<evidence type="ECO:0000256" key="5">
    <source>
        <dbReference type="ARBA" id="ARBA00023315"/>
    </source>
</evidence>
<dbReference type="Pfam" id="PF13444">
    <property type="entry name" value="Acetyltransf_5"/>
    <property type="match status" value="1"/>
</dbReference>
<keyword evidence="4" id="KW-0443">Lipid metabolism</keyword>
<evidence type="ECO:0000256" key="9">
    <source>
        <dbReference type="ARBA" id="ARBA00045724"/>
    </source>
</evidence>
<organism evidence="11 12">
    <name type="scientific">Hahella chejuensis (strain KCTC 2396)</name>
    <dbReference type="NCBI Taxonomy" id="349521"/>
    <lineage>
        <taxon>Bacteria</taxon>
        <taxon>Pseudomonadati</taxon>
        <taxon>Pseudomonadota</taxon>
        <taxon>Gammaproteobacteria</taxon>
        <taxon>Oceanospirillales</taxon>
        <taxon>Hahellaceae</taxon>
        <taxon>Hahella</taxon>
    </lineage>
</organism>
<comment type="catalytic activity">
    <reaction evidence="10">
        <text>a (3R)-hydroxyacyl-[ACP] + L-ornithine = a lyso-ornithine lipid + holo-[ACP] + H(+)</text>
        <dbReference type="Rhea" id="RHEA:20633"/>
        <dbReference type="Rhea" id="RHEA-COMP:9685"/>
        <dbReference type="Rhea" id="RHEA-COMP:9945"/>
        <dbReference type="ChEBI" id="CHEBI:15378"/>
        <dbReference type="ChEBI" id="CHEBI:46911"/>
        <dbReference type="ChEBI" id="CHEBI:64479"/>
        <dbReference type="ChEBI" id="CHEBI:78827"/>
        <dbReference type="ChEBI" id="CHEBI:138482"/>
        <dbReference type="EC" id="2.3.2.30"/>
    </reaction>
    <physiologicalReaction direction="left-to-right" evidence="10">
        <dbReference type="Rhea" id="RHEA:20634"/>
    </physiologicalReaction>
</comment>
<dbReference type="EMBL" id="CP000155">
    <property type="protein sequence ID" value="ABC28601.1"/>
    <property type="molecule type" value="Genomic_DNA"/>
</dbReference>
<dbReference type="GO" id="GO:0043810">
    <property type="term" value="F:ornithine-acyl [acyl carrier protein] N-acyltransferase activity"/>
    <property type="evidence" value="ECO:0007669"/>
    <property type="project" value="UniProtKB-EC"/>
</dbReference>
<keyword evidence="5" id="KW-0012">Acyltransferase</keyword>
<dbReference type="GO" id="GO:0006629">
    <property type="term" value="P:lipid metabolic process"/>
    <property type="evidence" value="ECO:0007669"/>
    <property type="project" value="UniProtKB-KW"/>
</dbReference>
<evidence type="ECO:0000256" key="6">
    <source>
        <dbReference type="ARBA" id="ARBA00038095"/>
    </source>
</evidence>
<dbReference type="InterPro" id="IPR016181">
    <property type="entry name" value="Acyl_CoA_acyltransferase"/>
</dbReference>
<dbReference type="EC" id="2.3.2.30" evidence="7"/>
<dbReference type="OrthoDB" id="9787072at2"/>
<keyword evidence="2" id="KW-0444">Lipid biosynthesis</keyword>
<evidence type="ECO:0000256" key="8">
    <source>
        <dbReference type="ARBA" id="ARBA00039866"/>
    </source>
</evidence>
<comment type="function">
    <text evidence="9">Catalyzes the first step in the biosynthesis of ornithine lipids, which are phosphorus-free membrane lipids. Catalyzes the 3-hydroxyacyl-acyl carrier protein-dependent acylation of ornithine to form lyso-ornithine lipid (LOL).</text>
</comment>
<comment type="pathway">
    <text evidence="1">Lipid metabolism.</text>
</comment>
<keyword evidence="12" id="KW-1185">Reference proteome</keyword>
<dbReference type="STRING" id="349521.HCH_01756"/>
<proteinExistence type="inferred from homology"/>
<keyword evidence="3" id="KW-0808">Transferase</keyword>
<dbReference type="PANTHER" id="PTHR37323:SF1">
    <property type="entry name" value="L-ORNITHINE N(ALPHA)-ACYLTRANSFERASE"/>
    <property type="match status" value="1"/>
</dbReference>
<reference evidence="11 12" key="1">
    <citation type="journal article" date="2005" name="Nucleic Acids Res.">
        <title>Genomic blueprint of Hahella chejuensis, a marine microbe producing an algicidal agent.</title>
        <authorList>
            <person name="Jeong H."/>
            <person name="Yim J.H."/>
            <person name="Lee C."/>
            <person name="Choi S.-H."/>
            <person name="Park Y.K."/>
            <person name="Yoon S.H."/>
            <person name="Hur C.-G."/>
            <person name="Kang H.-Y."/>
            <person name="Kim D."/>
            <person name="Lee H.H."/>
            <person name="Park K.H."/>
            <person name="Park S.-H."/>
            <person name="Park H.-S."/>
            <person name="Lee H.K."/>
            <person name="Oh T.K."/>
            <person name="Kim J.F."/>
        </authorList>
    </citation>
    <scope>NUCLEOTIDE SEQUENCE [LARGE SCALE GENOMIC DNA]</scope>
    <source>
        <strain evidence="11 12">KCTC 2396</strain>
    </source>
</reference>
<comment type="similarity">
    <text evidence="6">Belongs to the acetyltransferase family. OlsB subfamily.</text>
</comment>